<sequence>MPSLDYQKAGTAIDAISLQLDWAWTSSGDKLAKPLDLLKQESAHSL</sequence>
<name>A0ABT5R1Y6_9GAMM</name>
<keyword evidence="2" id="KW-1185">Reference proteome</keyword>
<evidence type="ECO:0000313" key="2">
    <source>
        <dbReference type="Proteomes" id="UP001149400"/>
    </source>
</evidence>
<comment type="caution">
    <text evidence="1">The sequence shown here is derived from an EMBL/GenBank/DDBJ whole genome shotgun (WGS) entry which is preliminary data.</text>
</comment>
<organism evidence="1 2">
    <name type="scientific">Enterovibrio gelatinilyticus</name>
    <dbReference type="NCBI Taxonomy" id="2899819"/>
    <lineage>
        <taxon>Bacteria</taxon>
        <taxon>Pseudomonadati</taxon>
        <taxon>Pseudomonadota</taxon>
        <taxon>Gammaproteobacteria</taxon>
        <taxon>Vibrionales</taxon>
        <taxon>Vibrionaceae</taxon>
        <taxon>Enterovibrio</taxon>
    </lineage>
</organism>
<gene>
    <name evidence="1" type="ORF">LRP50_14175</name>
</gene>
<dbReference type="Proteomes" id="UP001149400">
    <property type="component" value="Unassembled WGS sequence"/>
</dbReference>
<dbReference type="RefSeq" id="WP_274165117.1">
    <property type="nucleotide sequence ID" value="NZ_JAJUBC010000015.1"/>
</dbReference>
<dbReference type="EMBL" id="JAJUBC010000015">
    <property type="protein sequence ID" value="MDD1794285.1"/>
    <property type="molecule type" value="Genomic_DNA"/>
</dbReference>
<reference evidence="1" key="1">
    <citation type="submission" date="2021-12" db="EMBL/GenBank/DDBJ databases">
        <title>Enterovibrio ZSDZ35 sp. nov. and Enterovibrio ZSDZ42 sp. nov., isolated from coastal seawater in Qingdao.</title>
        <authorList>
            <person name="Zhang P."/>
        </authorList>
    </citation>
    <scope>NUCLEOTIDE SEQUENCE</scope>
    <source>
        <strain evidence="1">ZSDZ42</strain>
    </source>
</reference>
<protein>
    <submittedName>
        <fullName evidence="1">Uncharacterized protein</fullName>
    </submittedName>
</protein>
<proteinExistence type="predicted"/>
<accession>A0ABT5R1Y6</accession>
<evidence type="ECO:0000313" key="1">
    <source>
        <dbReference type="EMBL" id="MDD1794285.1"/>
    </source>
</evidence>